<gene>
    <name evidence="2" type="ORF">NCTC11532_00382</name>
</gene>
<reference evidence="2 3" key="1">
    <citation type="submission" date="2018-06" db="EMBL/GenBank/DDBJ databases">
        <authorList>
            <consortium name="Pathogen Informatics"/>
            <person name="Doyle S."/>
        </authorList>
    </citation>
    <scope>NUCLEOTIDE SEQUENCE [LARGE SCALE GENOMIC DNA]</scope>
    <source>
        <strain evidence="2 3">NCTC11532</strain>
    </source>
</reference>
<sequence length="88" mass="9677">MMRQTFLPYVQALLTAYMSFSSAQASVLTARMSLLHHRQMSWPLVSFSLPQANVPAARMSFTSPQASVPAAHMSFTSPQASVLAAREF</sequence>
<feature type="signal peptide" evidence="1">
    <location>
        <begin position="1"/>
        <end position="25"/>
    </location>
</feature>
<protein>
    <recommendedName>
        <fullName evidence="4">Secreted protein</fullName>
    </recommendedName>
</protein>
<name>A0A378LQU6_9GAMM</name>
<accession>A0A378LQU6</accession>
<dbReference type="AlphaFoldDB" id="A0A378LQU6"/>
<keyword evidence="3" id="KW-1185">Reference proteome</keyword>
<evidence type="ECO:0008006" key="4">
    <source>
        <dbReference type="Google" id="ProtNLM"/>
    </source>
</evidence>
<evidence type="ECO:0000256" key="1">
    <source>
        <dbReference type="SAM" id="SignalP"/>
    </source>
</evidence>
<proteinExistence type="predicted"/>
<dbReference type="EMBL" id="UGPB01000001">
    <property type="protein sequence ID" value="STY28212.1"/>
    <property type="molecule type" value="Genomic_DNA"/>
</dbReference>
<dbReference type="STRING" id="1122170.GCA_000701265_02295"/>
<keyword evidence="1" id="KW-0732">Signal</keyword>
<feature type="chain" id="PRO_5017028211" description="Secreted protein" evidence="1">
    <location>
        <begin position="26"/>
        <end position="88"/>
    </location>
</feature>
<evidence type="ECO:0000313" key="3">
    <source>
        <dbReference type="Proteomes" id="UP000255297"/>
    </source>
</evidence>
<evidence type="ECO:0000313" key="2">
    <source>
        <dbReference type="EMBL" id="STY28212.1"/>
    </source>
</evidence>
<organism evidence="2 3">
    <name type="scientific">Legionella wadsworthii</name>
    <dbReference type="NCBI Taxonomy" id="28088"/>
    <lineage>
        <taxon>Bacteria</taxon>
        <taxon>Pseudomonadati</taxon>
        <taxon>Pseudomonadota</taxon>
        <taxon>Gammaproteobacteria</taxon>
        <taxon>Legionellales</taxon>
        <taxon>Legionellaceae</taxon>
        <taxon>Legionella</taxon>
    </lineage>
</organism>
<dbReference type="Proteomes" id="UP000255297">
    <property type="component" value="Unassembled WGS sequence"/>
</dbReference>